<protein>
    <submittedName>
        <fullName evidence="1">Uncharacterized protein</fullName>
    </submittedName>
</protein>
<organism evidence="1 2">
    <name type="scientific">Piloderma croceum (strain F 1598)</name>
    <dbReference type="NCBI Taxonomy" id="765440"/>
    <lineage>
        <taxon>Eukaryota</taxon>
        <taxon>Fungi</taxon>
        <taxon>Dikarya</taxon>
        <taxon>Basidiomycota</taxon>
        <taxon>Agaricomycotina</taxon>
        <taxon>Agaricomycetes</taxon>
        <taxon>Agaricomycetidae</taxon>
        <taxon>Atheliales</taxon>
        <taxon>Atheliaceae</taxon>
        <taxon>Piloderma</taxon>
    </lineage>
</organism>
<evidence type="ECO:0000313" key="2">
    <source>
        <dbReference type="Proteomes" id="UP000054166"/>
    </source>
</evidence>
<sequence length="62" mass="6973">MAVFGPDDIFGLAGSDPRKCFIARKSRVVIDFARVRVTMKTNQNELRGGSVRRIARLAKHRS</sequence>
<evidence type="ECO:0000313" key="1">
    <source>
        <dbReference type="EMBL" id="KIM91492.1"/>
    </source>
</evidence>
<name>A0A0C3CP31_PILCF</name>
<gene>
    <name evidence="1" type="ORF">PILCRDRAFT_810768</name>
</gene>
<dbReference type="InParanoid" id="A0A0C3CP31"/>
<proteinExistence type="predicted"/>
<dbReference type="EMBL" id="KN832971">
    <property type="protein sequence ID" value="KIM91492.1"/>
    <property type="molecule type" value="Genomic_DNA"/>
</dbReference>
<dbReference type="Proteomes" id="UP000054166">
    <property type="component" value="Unassembled WGS sequence"/>
</dbReference>
<dbReference type="HOGENOM" id="CLU_2904949_0_0_1"/>
<reference evidence="2" key="2">
    <citation type="submission" date="2015-01" db="EMBL/GenBank/DDBJ databases">
        <title>Evolutionary Origins and Diversification of the Mycorrhizal Mutualists.</title>
        <authorList>
            <consortium name="DOE Joint Genome Institute"/>
            <consortium name="Mycorrhizal Genomics Consortium"/>
            <person name="Kohler A."/>
            <person name="Kuo A."/>
            <person name="Nagy L.G."/>
            <person name="Floudas D."/>
            <person name="Copeland A."/>
            <person name="Barry K.W."/>
            <person name="Cichocki N."/>
            <person name="Veneault-Fourrey C."/>
            <person name="LaButti K."/>
            <person name="Lindquist E.A."/>
            <person name="Lipzen A."/>
            <person name="Lundell T."/>
            <person name="Morin E."/>
            <person name="Murat C."/>
            <person name="Riley R."/>
            <person name="Ohm R."/>
            <person name="Sun H."/>
            <person name="Tunlid A."/>
            <person name="Henrissat B."/>
            <person name="Grigoriev I.V."/>
            <person name="Hibbett D.S."/>
            <person name="Martin F."/>
        </authorList>
    </citation>
    <scope>NUCLEOTIDE SEQUENCE [LARGE SCALE GENOMIC DNA]</scope>
    <source>
        <strain evidence="2">F 1598</strain>
    </source>
</reference>
<reference evidence="1 2" key="1">
    <citation type="submission" date="2014-04" db="EMBL/GenBank/DDBJ databases">
        <authorList>
            <consortium name="DOE Joint Genome Institute"/>
            <person name="Kuo A."/>
            <person name="Tarkka M."/>
            <person name="Buscot F."/>
            <person name="Kohler A."/>
            <person name="Nagy L.G."/>
            <person name="Floudas D."/>
            <person name="Copeland A."/>
            <person name="Barry K.W."/>
            <person name="Cichocki N."/>
            <person name="Veneault-Fourrey C."/>
            <person name="LaButti K."/>
            <person name="Lindquist E.A."/>
            <person name="Lipzen A."/>
            <person name="Lundell T."/>
            <person name="Morin E."/>
            <person name="Murat C."/>
            <person name="Sun H."/>
            <person name="Tunlid A."/>
            <person name="Henrissat B."/>
            <person name="Grigoriev I.V."/>
            <person name="Hibbett D.S."/>
            <person name="Martin F."/>
            <person name="Nordberg H.P."/>
            <person name="Cantor M.N."/>
            <person name="Hua S.X."/>
        </authorList>
    </citation>
    <scope>NUCLEOTIDE SEQUENCE [LARGE SCALE GENOMIC DNA]</scope>
    <source>
        <strain evidence="1 2">F 1598</strain>
    </source>
</reference>
<accession>A0A0C3CP31</accession>
<dbReference type="AlphaFoldDB" id="A0A0C3CP31"/>
<keyword evidence="2" id="KW-1185">Reference proteome</keyword>